<dbReference type="EMBL" id="JABBZM010000003">
    <property type="protein sequence ID" value="NMV37260.1"/>
    <property type="molecule type" value="Genomic_DNA"/>
</dbReference>
<proteinExistence type="predicted"/>
<dbReference type="RefSeq" id="WP_169339444.1">
    <property type="nucleotide sequence ID" value="NZ_JABBZM010000003.1"/>
</dbReference>
<evidence type="ECO:0000313" key="3">
    <source>
        <dbReference type="Proteomes" id="UP000575469"/>
    </source>
</evidence>
<dbReference type="Proteomes" id="UP000575469">
    <property type="component" value="Unassembled WGS sequence"/>
</dbReference>
<gene>
    <name evidence="2" type="ORF">HGR00_05005</name>
</gene>
<evidence type="ECO:0000256" key="1">
    <source>
        <dbReference type="SAM" id="MobiDB-lite"/>
    </source>
</evidence>
<feature type="region of interest" description="Disordered" evidence="1">
    <location>
        <begin position="91"/>
        <end position="110"/>
    </location>
</feature>
<sequence>MNNSERERYPALSQAQIRAIYYAYPTPAVRRLVWEIYCLHVVAKTAGAVVRARGMQHLMPPGGFDMVLDELARVLRPETYIHESFPPMHAIHEKRQAANSTKKRNKKAYR</sequence>
<accession>A0A848NVF9</accession>
<feature type="compositionally biased region" description="Basic residues" evidence="1">
    <location>
        <begin position="101"/>
        <end position="110"/>
    </location>
</feature>
<comment type="caution">
    <text evidence="2">The sequence shown here is derived from an EMBL/GenBank/DDBJ whole genome shotgun (WGS) entry which is preliminary data.</text>
</comment>
<evidence type="ECO:0000313" key="2">
    <source>
        <dbReference type="EMBL" id="NMV37260.1"/>
    </source>
</evidence>
<dbReference type="AlphaFoldDB" id="A0A848NVF9"/>
<protein>
    <submittedName>
        <fullName evidence="2">Uncharacterized protein</fullName>
    </submittedName>
</protein>
<name>A0A848NVF9_9RALS</name>
<organism evidence="2 3">
    <name type="scientific">Ralstonia insidiosa</name>
    <dbReference type="NCBI Taxonomy" id="190721"/>
    <lineage>
        <taxon>Bacteria</taxon>
        <taxon>Pseudomonadati</taxon>
        <taxon>Pseudomonadota</taxon>
        <taxon>Betaproteobacteria</taxon>
        <taxon>Burkholderiales</taxon>
        <taxon>Burkholderiaceae</taxon>
        <taxon>Ralstonia</taxon>
    </lineage>
</organism>
<reference evidence="2 3" key="1">
    <citation type="submission" date="2020-04" db="EMBL/GenBank/DDBJ databases">
        <title>Ralstonia insidiosa genome sequencing and assembly.</title>
        <authorList>
            <person name="Martins R.C.R."/>
            <person name="Perdigao-Neto L.V."/>
            <person name="Levin A.S.S."/>
            <person name="Costa S.F."/>
        </authorList>
    </citation>
    <scope>NUCLEOTIDE SEQUENCE [LARGE SCALE GENOMIC DNA]</scope>
    <source>
        <strain evidence="2 3">5047</strain>
    </source>
</reference>